<evidence type="ECO:0000259" key="10">
    <source>
        <dbReference type="PROSITE" id="PS50011"/>
    </source>
</evidence>
<evidence type="ECO:0000256" key="1">
    <source>
        <dbReference type="ARBA" id="ARBA00022527"/>
    </source>
</evidence>
<evidence type="ECO:0000256" key="7">
    <source>
        <dbReference type="ARBA" id="ARBA00039612"/>
    </source>
</evidence>
<evidence type="ECO:0000256" key="9">
    <source>
        <dbReference type="ARBA" id="ARBA00042858"/>
    </source>
</evidence>
<dbReference type="PANTHER" id="PTHR24056:SF107">
    <property type="entry name" value="CYCLIN-DEPENDENT KINASE 11A-RELATED"/>
    <property type="match status" value="1"/>
</dbReference>
<dbReference type="GeneID" id="5038831"/>
<dbReference type="FunFam" id="3.30.200.20:FF:001908">
    <property type="match status" value="1"/>
</dbReference>
<dbReference type="Proteomes" id="UP000000600">
    <property type="component" value="Unassembled WGS sequence"/>
</dbReference>
<keyword evidence="4" id="KW-0418">Kinase</keyword>
<dbReference type="GO" id="GO:0005524">
    <property type="term" value="F:ATP binding"/>
    <property type="evidence" value="ECO:0007669"/>
    <property type="project" value="UniProtKB-KW"/>
</dbReference>
<sequence length="477" mass="57120">MNYIIKYLIYYIQFNYISQSIFIRISQLQIGNSIKIEIQQICINKLLLISTVIFFNYIIKYQQQCSQKKEFENHKGKENILIQTSSNKKAEYQVKHRLLLPKDLLYKLFLFLTPKEINNLIRTLNHQYLQLINQQFQNYYNRFNTLLFHDLYQKLKFLQERRSKGKLYQVCNRLTGQCFLLRELDTIKAKANHDDGVQTSVLREISYVRSLKCHENIVSIVQVKIKNHIVSILYEYYTLNLREQFKRTNLSIEQIKSLFLQICRGVEYLHQNHILHQNLKPDNIFINKNLVKISDFGMSKMETFPIIPYTPKDPKERERIKEKDLIEKKQYYSCEIDTEMALRSPLNIYLRYSNFLDHLMKETGIQSQAMSKLNSKYNLYINELKKNEIVDIIQNRKQIYEKLLILNTILGKEGVDLLQKLLCIKPEDRLDIIEIIQHPFLNAVSQNAQIYYTEPKFKEYLKFQTEINQTMRSTLID</sequence>
<evidence type="ECO:0000256" key="8">
    <source>
        <dbReference type="ARBA" id="ARBA00041902"/>
    </source>
</evidence>
<dbReference type="STRING" id="5888.A0DRI2"/>
<evidence type="ECO:0000256" key="3">
    <source>
        <dbReference type="ARBA" id="ARBA00022741"/>
    </source>
</evidence>
<dbReference type="Gene3D" id="1.10.510.10">
    <property type="entry name" value="Transferase(Phosphotransferase) domain 1"/>
    <property type="match status" value="2"/>
</dbReference>
<dbReference type="PROSITE" id="PS50011">
    <property type="entry name" value="PROTEIN_KINASE_DOM"/>
    <property type="match status" value="1"/>
</dbReference>
<dbReference type="EMBL" id="CT868541">
    <property type="protein sequence ID" value="CAK85649.1"/>
    <property type="molecule type" value="Genomic_DNA"/>
</dbReference>
<evidence type="ECO:0000313" key="11">
    <source>
        <dbReference type="EMBL" id="CAK85649.1"/>
    </source>
</evidence>
<dbReference type="RefSeq" id="XP_001453046.1">
    <property type="nucleotide sequence ID" value="XM_001453009.1"/>
</dbReference>
<dbReference type="HOGENOM" id="CLU_573032_0_0_1"/>
<dbReference type="GO" id="GO:0004674">
    <property type="term" value="F:protein serine/threonine kinase activity"/>
    <property type="evidence" value="ECO:0000318"/>
    <property type="project" value="GO_Central"/>
</dbReference>
<organism evidence="11 12">
    <name type="scientific">Paramecium tetraurelia</name>
    <dbReference type="NCBI Taxonomy" id="5888"/>
    <lineage>
        <taxon>Eukaryota</taxon>
        <taxon>Sar</taxon>
        <taxon>Alveolata</taxon>
        <taxon>Ciliophora</taxon>
        <taxon>Intramacronucleata</taxon>
        <taxon>Oligohymenophorea</taxon>
        <taxon>Peniculida</taxon>
        <taxon>Parameciidae</taxon>
        <taxon>Paramecium</taxon>
    </lineage>
</organism>
<dbReference type="Gene3D" id="3.30.200.20">
    <property type="entry name" value="Phosphorylase Kinase, domain 1"/>
    <property type="match status" value="1"/>
</dbReference>
<comment type="subunit">
    <text evidence="6">May form a complex composed of at least the catalytic subunit CRK2 and a cyclin.</text>
</comment>
<evidence type="ECO:0000256" key="4">
    <source>
        <dbReference type="ARBA" id="ARBA00022777"/>
    </source>
</evidence>
<keyword evidence="2" id="KW-0808">Transferase</keyword>
<dbReference type="InParanoid" id="A0DRI2"/>
<protein>
    <recommendedName>
        <fullName evidence="7">Cyclin-dependent kinase 2 homolog</fullName>
    </recommendedName>
    <alternativeName>
        <fullName evidence="8">Cell division control protein 2 homolog</fullName>
    </alternativeName>
    <alternativeName>
        <fullName evidence="9">cdc2-related kinase 2</fullName>
    </alternativeName>
</protein>
<dbReference type="OrthoDB" id="4062651at2759"/>
<dbReference type="GO" id="GO:0005634">
    <property type="term" value="C:nucleus"/>
    <property type="evidence" value="ECO:0000318"/>
    <property type="project" value="GO_Central"/>
</dbReference>
<dbReference type="InterPro" id="IPR011009">
    <property type="entry name" value="Kinase-like_dom_sf"/>
</dbReference>
<dbReference type="eggNOG" id="KOG0594">
    <property type="taxonomic scope" value="Eukaryota"/>
</dbReference>
<evidence type="ECO:0000256" key="6">
    <source>
        <dbReference type="ARBA" id="ARBA00038543"/>
    </source>
</evidence>
<evidence type="ECO:0000313" key="12">
    <source>
        <dbReference type="Proteomes" id="UP000000600"/>
    </source>
</evidence>
<keyword evidence="12" id="KW-1185">Reference proteome</keyword>
<name>A0DRI2_PARTE</name>
<dbReference type="KEGG" id="ptm:GSPATT00019366001"/>
<dbReference type="SUPFAM" id="SSF56112">
    <property type="entry name" value="Protein kinase-like (PK-like)"/>
    <property type="match status" value="1"/>
</dbReference>
<dbReference type="InterPro" id="IPR000719">
    <property type="entry name" value="Prot_kinase_dom"/>
</dbReference>
<dbReference type="InterPro" id="IPR050108">
    <property type="entry name" value="CDK"/>
</dbReference>
<dbReference type="PANTHER" id="PTHR24056">
    <property type="entry name" value="CELL DIVISION PROTEIN KINASE"/>
    <property type="match status" value="1"/>
</dbReference>
<keyword evidence="3" id="KW-0547">Nucleotide-binding</keyword>
<gene>
    <name evidence="11" type="ORF">GSPATT00019366001</name>
</gene>
<feature type="domain" description="Protein kinase" evidence="10">
    <location>
        <begin position="153"/>
        <end position="441"/>
    </location>
</feature>
<keyword evidence="5" id="KW-0067">ATP-binding</keyword>
<accession>A0DRI2</accession>
<keyword evidence="1" id="KW-0723">Serine/threonine-protein kinase</keyword>
<proteinExistence type="predicted"/>
<evidence type="ECO:0000256" key="5">
    <source>
        <dbReference type="ARBA" id="ARBA00022840"/>
    </source>
</evidence>
<evidence type="ECO:0000256" key="2">
    <source>
        <dbReference type="ARBA" id="ARBA00022679"/>
    </source>
</evidence>
<dbReference type="Pfam" id="PF00069">
    <property type="entry name" value="Pkinase"/>
    <property type="match status" value="1"/>
</dbReference>
<reference evidence="11 12" key="1">
    <citation type="journal article" date="2006" name="Nature">
        <title>Global trends of whole-genome duplications revealed by the ciliate Paramecium tetraurelia.</title>
        <authorList>
            <consortium name="Genoscope"/>
            <person name="Aury J.-M."/>
            <person name="Jaillon O."/>
            <person name="Duret L."/>
            <person name="Noel B."/>
            <person name="Jubin C."/>
            <person name="Porcel B.M."/>
            <person name="Segurens B."/>
            <person name="Daubin V."/>
            <person name="Anthouard V."/>
            <person name="Aiach N."/>
            <person name="Arnaiz O."/>
            <person name="Billaut A."/>
            <person name="Beisson J."/>
            <person name="Blanc I."/>
            <person name="Bouhouche K."/>
            <person name="Camara F."/>
            <person name="Duharcourt S."/>
            <person name="Guigo R."/>
            <person name="Gogendeau D."/>
            <person name="Katinka M."/>
            <person name="Keller A.-M."/>
            <person name="Kissmehl R."/>
            <person name="Klotz C."/>
            <person name="Koll F."/>
            <person name="Le Moue A."/>
            <person name="Lepere C."/>
            <person name="Malinsky S."/>
            <person name="Nowacki M."/>
            <person name="Nowak J.K."/>
            <person name="Plattner H."/>
            <person name="Poulain J."/>
            <person name="Ruiz F."/>
            <person name="Serrano V."/>
            <person name="Zagulski M."/>
            <person name="Dessen P."/>
            <person name="Betermier M."/>
            <person name="Weissenbach J."/>
            <person name="Scarpelli C."/>
            <person name="Schachter V."/>
            <person name="Sperling L."/>
            <person name="Meyer E."/>
            <person name="Cohen J."/>
            <person name="Wincker P."/>
        </authorList>
    </citation>
    <scope>NUCLEOTIDE SEQUENCE [LARGE SCALE GENOMIC DNA]</scope>
    <source>
        <strain evidence="11 12">Stock d4-2</strain>
    </source>
</reference>
<dbReference type="AlphaFoldDB" id="A0DRI2"/>